<dbReference type="SUPFAM" id="SSF54928">
    <property type="entry name" value="RNA-binding domain, RBD"/>
    <property type="match status" value="1"/>
</dbReference>
<dbReference type="GeneID" id="14914946"/>
<dbReference type="InterPro" id="IPR012677">
    <property type="entry name" value="Nucleotide-bd_a/b_plait_sf"/>
</dbReference>
<dbReference type="AlphaFoldDB" id="L8GNF8"/>
<accession>L8GNF8</accession>
<dbReference type="EMBL" id="KB008057">
    <property type="protein sequence ID" value="ELR14364.1"/>
    <property type="molecule type" value="Genomic_DNA"/>
</dbReference>
<gene>
    <name evidence="3" type="ORF">ACA1_334430</name>
</gene>
<dbReference type="OMA" id="HIVFYDA"/>
<evidence type="ECO:0000256" key="1">
    <source>
        <dbReference type="PROSITE-ProRule" id="PRU00176"/>
    </source>
</evidence>
<dbReference type="Gene3D" id="3.30.70.330">
    <property type="match status" value="1"/>
</dbReference>
<proteinExistence type="predicted"/>
<dbReference type="KEGG" id="acan:ACA1_334430"/>
<dbReference type="PROSITE" id="PS50102">
    <property type="entry name" value="RRM"/>
    <property type="match status" value="1"/>
</dbReference>
<keyword evidence="1" id="KW-0694">RNA-binding</keyword>
<dbReference type="OrthoDB" id="277802at2759"/>
<evidence type="ECO:0000259" key="2">
    <source>
        <dbReference type="PROSITE" id="PS50102"/>
    </source>
</evidence>
<feature type="domain" description="RRM" evidence="2">
    <location>
        <begin position="9"/>
        <end position="65"/>
    </location>
</feature>
<dbReference type="InterPro" id="IPR035979">
    <property type="entry name" value="RBD_domain_sf"/>
</dbReference>
<evidence type="ECO:0000313" key="4">
    <source>
        <dbReference type="Proteomes" id="UP000011083"/>
    </source>
</evidence>
<name>L8GNF8_ACACF</name>
<dbReference type="Pfam" id="PF00076">
    <property type="entry name" value="RRM_1"/>
    <property type="match status" value="1"/>
</dbReference>
<organism evidence="3 4">
    <name type="scientific">Acanthamoeba castellanii (strain ATCC 30010 / Neff)</name>
    <dbReference type="NCBI Taxonomy" id="1257118"/>
    <lineage>
        <taxon>Eukaryota</taxon>
        <taxon>Amoebozoa</taxon>
        <taxon>Discosea</taxon>
        <taxon>Longamoebia</taxon>
        <taxon>Centramoebida</taxon>
        <taxon>Acanthamoebidae</taxon>
        <taxon>Acanthamoeba</taxon>
    </lineage>
</organism>
<sequence length="65" mass="7380">MEAEVPPNETLYVNNLNEKVKRDELRKALYGLFSQYGTVLDIVAQKSLKLRGQAFVIFRDIAHGA</sequence>
<keyword evidence="4" id="KW-1185">Reference proteome</keyword>
<dbReference type="RefSeq" id="XP_004336377.1">
    <property type="nucleotide sequence ID" value="XM_004336329.1"/>
</dbReference>
<protein>
    <submittedName>
        <fullName evidence="3">SNF, putative</fullName>
    </submittedName>
</protein>
<dbReference type="Proteomes" id="UP000011083">
    <property type="component" value="Unassembled WGS sequence"/>
</dbReference>
<evidence type="ECO:0000313" key="3">
    <source>
        <dbReference type="EMBL" id="ELR14364.1"/>
    </source>
</evidence>
<dbReference type="GO" id="GO:0003723">
    <property type="term" value="F:RNA binding"/>
    <property type="evidence" value="ECO:0007669"/>
    <property type="project" value="UniProtKB-UniRule"/>
</dbReference>
<dbReference type="VEuPathDB" id="AmoebaDB:ACA1_334430"/>
<reference evidence="3 4" key="1">
    <citation type="journal article" date="2013" name="Genome Biol.">
        <title>Genome of Acanthamoeba castellanii highlights extensive lateral gene transfer and early evolution of tyrosine kinase signaling.</title>
        <authorList>
            <person name="Clarke M."/>
            <person name="Lohan A.J."/>
            <person name="Liu B."/>
            <person name="Lagkouvardos I."/>
            <person name="Roy S."/>
            <person name="Zafar N."/>
            <person name="Bertelli C."/>
            <person name="Schilde C."/>
            <person name="Kianianmomeni A."/>
            <person name="Burglin T.R."/>
            <person name="Frech C."/>
            <person name="Turcotte B."/>
            <person name="Kopec K.O."/>
            <person name="Synnott J.M."/>
            <person name="Choo C."/>
            <person name="Paponov I."/>
            <person name="Finkler A."/>
            <person name="Soon Heng Tan C."/>
            <person name="Hutchins A.P."/>
            <person name="Weinmeier T."/>
            <person name="Rattei T."/>
            <person name="Chu J.S."/>
            <person name="Gimenez G."/>
            <person name="Irimia M."/>
            <person name="Rigden D.J."/>
            <person name="Fitzpatrick D.A."/>
            <person name="Lorenzo-Morales J."/>
            <person name="Bateman A."/>
            <person name="Chiu C.H."/>
            <person name="Tang P."/>
            <person name="Hegemann P."/>
            <person name="Fromm H."/>
            <person name="Raoult D."/>
            <person name="Greub G."/>
            <person name="Miranda-Saavedra D."/>
            <person name="Chen N."/>
            <person name="Nash P."/>
            <person name="Ginger M.L."/>
            <person name="Horn M."/>
            <person name="Schaap P."/>
            <person name="Caler L."/>
            <person name="Loftus B."/>
        </authorList>
    </citation>
    <scope>NUCLEOTIDE SEQUENCE [LARGE SCALE GENOMIC DNA]</scope>
    <source>
        <strain evidence="3 4">Neff</strain>
    </source>
</reference>
<dbReference type="STRING" id="1257118.L8GNF8"/>
<dbReference type="InterPro" id="IPR000504">
    <property type="entry name" value="RRM_dom"/>
</dbReference>